<sequence length="131" mass="14547">MPKSQNGTGSDLPDTLQFKISNFATANNQSLAIQRAEADTRSIFVRGLSPETGPEVIEDHFKACGPISRITLFSQKRKRNTIGYAYIEFEAVQGRANALDLNNSILNGYSITVKKKRTNVKSNDRKELQQG</sequence>
<keyword evidence="1 2" id="KW-0694">RNA-binding</keyword>
<dbReference type="OMA" id="HAFIEFA"/>
<evidence type="ECO:0000313" key="4">
    <source>
        <dbReference type="EMBL" id="CCK71158.1"/>
    </source>
</evidence>
<reference evidence="4 5" key="1">
    <citation type="journal article" date="2011" name="Proc. Natl. Acad. Sci. U.S.A.">
        <title>Evolutionary erosion of yeast sex chromosomes by mating-type switching accidents.</title>
        <authorList>
            <person name="Gordon J.L."/>
            <person name="Armisen D."/>
            <person name="Proux-Wera E."/>
            <person name="Oheigeartaigh S.S."/>
            <person name="Byrne K.P."/>
            <person name="Wolfe K.H."/>
        </authorList>
    </citation>
    <scope>NUCLEOTIDE SEQUENCE [LARGE SCALE GENOMIC DNA]</scope>
    <source>
        <strain evidence="5">ATCC MYA-139 / BCRC 22969 / CBS 8797 / CCRC 22969 / KCTC 17520 / NBRC 10181 / NCYC 3082</strain>
    </source>
</reference>
<dbReference type="Proteomes" id="UP000006310">
    <property type="component" value="Chromosome 7"/>
</dbReference>
<dbReference type="SUPFAM" id="SSF54928">
    <property type="entry name" value="RNA-binding domain, RBD"/>
    <property type="match status" value="1"/>
</dbReference>
<dbReference type="AlphaFoldDB" id="J7RNL9"/>
<gene>
    <name evidence="4" type="primary">KNAG0G01000</name>
    <name evidence="4" type="ordered locus">KNAG_0G01000</name>
</gene>
<dbReference type="PANTHER" id="PTHR23236">
    <property type="entry name" value="EUKARYOTIC TRANSLATION INITIATION FACTOR 4B/4H"/>
    <property type="match status" value="1"/>
</dbReference>
<dbReference type="OrthoDB" id="4726at2759"/>
<dbReference type="EMBL" id="HE978320">
    <property type="protein sequence ID" value="CCK71158.1"/>
    <property type="molecule type" value="Genomic_DNA"/>
</dbReference>
<dbReference type="PROSITE" id="PS50102">
    <property type="entry name" value="RRM"/>
    <property type="match status" value="1"/>
</dbReference>
<keyword evidence="5" id="KW-1185">Reference proteome</keyword>
<dbReference type="STRING" id="1071383.J7RNL9"/>
<dbReference type="InterPro" id="IPR000504">
    <property type="entry name" value="RRM_dom"/>
</dbReference>
<evidence type="ECO:0000259" key="3">
    <source>
        <dbReference type="PROSITE" id="PS50102"/>
    </source>
</evidence>
<dbReference type="eggNOG" id="KOG4209">
    <property type="taxonomic scope" value="Eukaryota"/>
</dbReference>
<dbReference type="Pfam" id="PF00076">
    <property type="entry name" value="RRM_1"/>
    <property type="match status" value="1"/>
</dbReference>
<name>J7RNL9_HUIN7</name>
<feature type="domain" description="RRM" evidence="3">
    <location>
        <begin position="41"/>
        <end position="118"/>
    </location>
</feature>
<dbReference type="SMART" id="SM00360">
    <property type="entry name" value="RRM"/>
    <property type="match status" value="1"/>
</dbReference>
<evidence type="ECO:0000256" key="2">
    <source>
        <dbReference type="PROSITE-ProRule" id="PRU00176"/>
    </source>
</evidence>
<dbReference type="InterPro" id="IPR035979">
    <property type="entry name" value="RBD_domain_sf"/>
</dbReference>
<accession>J7RNL9</accession>
<dbReference type="Gene3D" id="3.30.70.330">
    <property type="match status" value="1"/>
</dbReference>
<evidence type="ECO:0000256" key="1">
    <source>
        <dbReference type="ARBA" id="ARBA00022884"/>
    </source>
</evidence>
<evidence type="ECO:0000313" key="5">
    <source>
        <dbReference type="Proteomes" id="UP000006310"/>
    </source>
</evidence>
<dbReference type="GO" id="GO:0005737">
    <property type="term" value="C:cytoplasm"/>
    <property type="evidence" value="ECO:0007669"/>
    <property type="project" value="TreeGrafter"/>
</dbReference>
<dbReference type="RefSeq" id="XP_022465404.1">
    <property type="nucleotide sequence ID" value="XM_022608960.1"/>
</dbReference>
<proteinExistence type="predicted"/>
<dbReference type="GeneID" id="34526882"/>
<dbReference type="KEGG" id="kng:KNAG_0G01000"/>
<dbReference type="InterPro" id="IPR012677">
    <property type="entry name" value="Nucleotide-bd_a/b_plait_sf"/>
</dbReference>
<dbReference type="HOGENOM" id="CLU_012062_23_6_1"/>
<organism evidence="4 5">
    <name type="scientific">Huiozyma naganishii (strain ATCC MYA-139 / BCRC 22969 / CBS 8797 / KCTC 17520 / NBRC 10181 / NCYC 3082 / Yp74L-3)</name>
    <name type="common">Yeast</name>
    <name type="synonym">Kazachstania naganishii</name>
    <dbReference type="NCBI Taxonomy" id="1071383"/>
    <lineage>
        <taxon>Eukaryota</taxon>
        <taxon>Fungi</taxon>
        <taxon>Dikarya</taxon>
        <taxon>Ascomycota</taxon>
        <taxon>Saccharomycotina</taxon>
        <taxon>Saccharomycetes</taxon>
        <taxon>Saccharomycetales</taxon>
        <taxon>Saccharomycetaceae</taxon>
        <taxon>Huiozyma</taxon>
    </lineage>
</organism>
<dbReference type="PANTHER" id="PTHR23236:SF12">
    <property type="entry name" value="EUKARYOTIC INITIATION FACTOR 4B-RELATED"/>
    <property type="match status" value="1"/>
</dbReference>
<dbReference type="GO" id="GO:0008143">
    <property type="term" value="F:poly(A) binding"/>
    <property type="evidence" value="ECO:0007669"/>
    <property type="project" value="TreeGrafter"/>
</dbReference>
<reference evidence="5" key="2">
    <citation type="submission" date="2012-08" db="EMBL/GenBank/DDBJ databases">
        <title>Genome sequence of Kazachstania naganishii.</title>
        <authorList>
            <person name="Gordon J.L."/>
            <person name="Armisen D."/>
            <person name="Proux-Wera E."/>
            <person name="OhEigeartaigh S.S."/>
            <person name="Byrne K.P."/>
            <person name="Wolfe K.H."/>
        </authorList>
    </citation>
    <scope>NUCLEOTIDE SEQUENCE [LARGE SCALE GENOMIC DNA]</scope>
    <source>
        <strain evidence="5">ATCC MYA-139 / BCRC 22969 / CBS 8797 / CCRC 22969 / KCTC 17520 / NBRC 10181 / NCYC 3082</strain>
    </source>
</reference>
<protein>
    <recommendedName>
        <fullName evidence="3">RRM domain-containing protein</fullName>
    </recommendedName>
</protein>